<name>A0A0V0YW36_TRISP</name>
<keyword evidence="2" id="KW-1185">Reference proteome</keyword>
<dbReference type="InParanoid" id="A0A0V0YW36"/>
<evidence type="ECO:0000313" key="1">
    <source>
        <dbReference type="EMBL" id="KRY04315.1"/>
    </source>
</evidence>
<protein>
    <submittedName>
        <fullName evidence="1">Uncharacterized protein</fullName>
    </submittedName>
</protein>
<dbReference type="OrthoDB" id="10290283at2759"/>
<proteinExistence type="predicted"/>
<feature type="non-terminal residue" evidence="1">
    <location>
        <position position="66"/>
    </location>
</feature>
<dbReference type="AlphaFoldDB" id="A0A0V0YW36"/>
<dbReference type="Proteomes" id="UP000054776">
    <property type="component" value="Unassembled WGS sequence"/>
</dbReference>
<dbReference type="EMBL" id="JYDH01004418">
    <property type="protein sequence ID" value="KRY04315.1"/>
    <property type="molecule type" value="Genomic_DNA"/>
</dbReference>
<organism evidence="1 2">
    <name type="scientific">Trichinella spiralis</name>
    <name type="common">Trichina worm</name>
    <dbReference type="NCBI Taxonomy" id="6334"/>
    <lineage>
        <taxon>Eukaryota</taxon>
        <taxon>Metazoa</taxon>
        <taxon>Ecdysozoa</taxon>
        <taxon>Nematoda</taxon>
        <taxon>Enoplea</taxon>
        <taxon>Dorylaimia</taxon>
        <taxon>Trichinellida</taxon>
        <taxon>Trichinellidae</taxon>
        <taxon>Trichinella</taxon>
    </lineage>
</organism>
<accession>A0A0V0YW36</accession>
<comment type="caution">
    <text evidence="1">The sequence shown here is derived from an EMBL/GenBank/DDBJ whole genome shotgun (WGS) entry which is preliminary data.</text>
</comment>
<reference evidence="1 2" key="1">
    <citation type="submission" date="2015-01" db="EMBL/GenBank/DDBJ databases">
        <title>Evolution of Trichinella species and genotypes.</title>
        <authorList>
            <person name="Korhonen P.K."/>
            <person name="Edoardo P."/>
            <person name="Giuseppe L.R."/>
            <person name="Gasser R.B."/>
        </authorList>
    </citation>
    <scope>NUCLEOTIDE SEQUENCE [LARGE SCALE GENOMIC DNA]</scope>
    <source>
        <strain evidence="1">ISS3</strain>
    </source>
</reference>
<sequence length="66" mass="7363">MMSCKSYGVTAFDVHEAARLSRRDDSHLPGSARHLVRKLRLRRIRMAIWSVEGGSDGSTQGHLGQN</sequence>
<evidence type="ECO:0000313" key="2">
    <source>
        <dbReference type="Proteomes" id="UP000054776"/>
    </source>
</evidence>
<gene>
    <name evidence="1" type="ORF">T01_763</name>
</gene>